<evidence type="ECO:0000313" key="3">
    <source>
        <dbReference type="Proteomes" id="UP001211005"/>
    </source>
</evidence>
<dbReference type="PANTHER" id="PTHR45655">
    <property type="entry name" value="GUANYLATE CYCLASE SOLUBLE SUBUNIT BETA-2"/>
    <property type="match status" value="1"/>
</dbReference>
<keyword evidence="3" id="KW-1185">Reference proteome</keyword>
<accession>A0ABY7LSZ8</accession>
<dbReference type="SUPFAM" id="SSF111126">
    <property type="entry name" value="Ligand-binding domain in the NO signalling and Golgi transport"/>
    <property type="match status" value="1"/>
</dbReference>
<proteinExistence type="predicted"/>
<dbReference type="PANTHER" id="PTHR45655:SF13">
    <property type="entry name" value="SOLUBLE GUANYLATE CYCLASE GCY-32-RELATED"/>
    <property type="match status" value="1"/>
</dbReference>
<dbReference type="Pfam" id="PF07700">
    <property type="entry name" value="HNOB"/>
    <property type="match status" value="1"/>
</dbReference>
<dbReference type="Proteomes" id="UP001211005">
    <property type="component" value="Chromosome"/>
</dbReference>
<dbReference type="RefSeq" id="WP_269560779.1">
    <property type="nucleotide sequence ID" value="NZ_CP114767.1"/>
</dbReference>
<dbReference type="EMBL" id="CP114767">
    <property type="protein sequence ID" value="WBA42729.1"/>
    <property type="molecule type" value="Genomic_DNA"/>
</dbReference>
<dbReference type="Gene3D" id="3.90.1520.10">
    <property type="entry name" value="H-NOX domain"/>
    <property type="match status" value="1"/>
</dbReference>
<organism evidence="2 3">
    <name type="scientific">Hymenobacter canadensis</name>
    <dbReference type="NCBI Taxonomy" id="2999067"/>
    <lineage>
        <taxon>Bacteria</taxon>
        <taxon>Pseudomonadati</taxon>
        <taxon>Bacteroidota</taxon>
        <taxon>Cytophagia</taxon>
        <taxon>Cytophagales</taxon>
        <taxon>Hymenobacteraceae</taxon>
        <taxon>Hymenobacter</taxon>
    </lineage>
</organism>
<evidence type="ECO:0000259" key="1">
    <source>
        <dbReference type="Pfam" id="PF07700"/>
    </source>
</evidence>
<gene>
    <name evidence="2" type="ORF">O3303_04025</name>
</gene>
<protein>
    <submittedName>
        <fullName evidence="2">Heme NO-binding domain-containing protein</fullName>
    </submittedName>
</protein>
<evidence type="ECO:0000313" key="2">
    <source>
        <dbReference type="EMBL" id="WBA42729.1"/>
    </source>
</evidence>
<dbReference type="InterPro" id="IPR038158">
    <property type="entry name" value="H-NOX_domain_sf"/>
</dbReference>
<dbReference type="InterPro" id="IPR011644">
    <property type="entry name" value="Heme_NO-bd"/>
</dbReference>
<sequence>MHGTIFTLLKRYVQTQYDHSTWVRLMEAAGLSATSFDHKNVYPDEHMYALVGHAAEMTGLSAQELHEKFGEYLVPDLMYMYQKLLQPNWTTLDMLEHTENTMHRQVRQEHAENAPPVLQVTRLSPDELEINYVSKRRMGALAVGIVRGIATYYDEADRILVEPETSEDGEQVRIRVRRVAAA</sequence>
<dbReference type="InterPro" id="IPR024096">
    <property type="entry name" value="NO_sig/Golgi_transp_ligand-bd"/>
</dbReference>
<reference evidence="2 3" key="1">
    <citation type="submission" date="2022-12" db="EMBL/GenBank/DDBJ databases">
        <title>Hymenobacter canadensis sp. nov. isolated from lake water of the Cambridge Bay, Canada.</title>
        <authorList>
            <person name="Kim W.H."/>
            <person name="Lee Y.M."/>
        </authorList>
    </citation>
    <scope>NUCLEOTIDE SEQUENCE [LARGE SCALE GENOMIC DNA]</scope>
    <source>
        <strain evidence="2 3">PAMC 29467</strain>
    </source>
</reference>
<name>A0ABY7LSZ8_9BACT</name>
<feature type="domain" description="Heme NO-binding" evidence="1">
    <location>
        <begin position="2"/>
        <end position="156"/>
    </location>
</feature>